<proteinExistence type="predicted"/>
<dbReference type="Proteomes" id="UP001488838">
    <property type="component" value="Unassembled WGS sequence"/>
</dbReference>
<organism evidence="1 2">
    <name type="scientific">Myodes glareolus</name>
    <name type="common">Bank vole</name>
    <name type="synonym">Clethrionomys glareolus</name>
    <dbReference type="NCBI Taxonomy" id="447135"/>
    <lineage>
        <taxon>Eukaryota</taxon>
        <taxon>Metazoa</taxon>
        <taxon>Chordata</taxon>
        <taxon>Craniata</taxon>
        <taxon>Vertebrata</taxon>
        <taxon>Euteleostomi</taxon>
        <taxon>Mammalia</taxon>
        <taxon>Eutheria</taxon>
        <taxon>Euarchontoglires</taxon>
        <taxon>Glires</taxon>
        <taxon>Rodentia</taxon>
        <taxon>Myomorpha</taxon>
        <taxon>Muroidea</taxon>
        <taxon>Cricetidae</taxon>
        <taxon>Arvicolinae</taxon>
        <taxon>Myodes</taxon>
    </lineage>
</organism>
<sequence>MTGGLVGAEAAPGRLTVGSYDVGRLMSTLMDIQGNSKTLKPSACLFCTEPLAAQGASPAQAEELLLQKSCKDLAQASWILLKFEIPS</sequence>
<dbReference type="EMBL" id="JBBHLL010000136">
    <property type="protein sequence ID" value="KAK7813399.1"/>
    <property type="molecule type" value="Genomic_DNA"/>
</dbReference>
<protein>
    <submittedName>
        <fullName evidence="1">Uncharacterized protein</fullName>
    </submittedName>
</protein>
<keyword evidence="2" id="KW-1185">Reference proteome</keyword>
<evidence type="ECO:0000313" key="2">
    <source>
        <dbReference type="Proteomes" id="UP001488838"/>
    </source>
</evidence>
<reference evidence="1 2" key="1">
    <citation type="journal article" date="2023" name="bioRxiv">
        <title>Conserved and derived expression patterns and positive selection on dental genes reveal complex evolutionary context of ever-growing rodent molars.</title>
        <authorList>
            <person name="Calamari Z.T."/>
            <person name="Song A."/>
            <person name="Cohen E."/>
            <person name="Akter M."/>
            <person name="Roy R.D."/>
            <person name="Hallikas O."/>
            <person name="Christensen M.M."/>
            <person name="Li P."/>
            <person name="Marangoni P."/>
            <person name="Jernvall J."/>
            <person name="Klein O.D."/>
        </authorList>
    </citation>
    <scope>NUCLEOTIDE SEQUENCE [LARGE SCALE GENOMIC DNA]</scope>
    <source>
        <strain evidence="1">V071</strain>
    </source>
</reference>
<dbReference type="AlphaFoldDB" id="A0AAW0IGJ1"/>
<comment type="caution">
    <text evidence="1">The sequence shown here is derived from an EMBL/GenBank/DDBJ whole genome shotgun (WGS) entry which is preliminary data.</text>
</comment>
<accession>A0AAW0IGJ1</accession>
<evidence type="ECO:0000313" key="1">
    <source>
        <dbReference type="EMBL" id="KAK7813399.1"/>
    </source>
</evidence>
<gene>
    <name evidence="1" type="ORF">U0070_007968</name>
</gene>
<name>A0AAW0IGJ1_MYOGA</name>